<sequence>MLELLPSYLDRLTDHRLHAEYLTVFVLTWQYHPHLDVDSLQTKAMQHLRAAQDKCGEAKFLCAAASYFQKHDNNIPKALGCFETAFDLASEVHDAETQCLALRDMSQSLCVLGRYPEARLKARKMRALAQRHGLFYMEAHAIRADLFCRVIQGDLASCVALSAEGRALLALCGLEASTLDLALINSDAEVHLTKTEYAEARALYAKTRSDHAPHPQAYDRLNLVVIDTEIGVDSTQVRQDLAAVRATFESLKIPVGSIVCEVVHAYLDIRDGFLDNARLSLERAFVQTRGDNQEISILCLTKLGDITCGLSDAATTLGWACILMAFARKGNIIAVHQALRFFADVFLAQGEDETALSLLDVSLAGFTAADIHRSRAECMLRMGDLFHRRGNGEKAVEFWRMARPLFVRSLQAKEVAQVDERLHAFS</sequence>
<gene>
    <name evidence="1" type="ORF">C8F04DRAFT_658825</name>
</gene>
<comment type="caution">
    <text evidence="1">The sequence shown here is derived from an EMBL/GenBank/DDBJ whole genome shotgun (WGS) entry which is preliminary data.</text>
</comment>
<dbReference type="InterPro" id="IPR011990">
    <property type="entry name" value="TPR-like_helical_dom_sf"/>
</dbReference>
<name>A0AAD6SSP5_9AGAR</name>
<dbReference type="Proteomes" id="UP001218188">
    <property type="component" value="Unassembled WGS sequence"/>
</dbReference>
<evidence type="ECO:0000313" key="1">
    <source>
        <dbReference type="EMBL" id="KAJ7032411.1"/>
    </source>
</evidence>
<proteinExistence type="predicted"/>
<evidence type="ECO:0000313" key="2">
    <source>
        <dbReference type="Proteomes" id="UP001218188"/>
    </source>
</evidence>
<organism evidence="1 2">
    <name type="scientific">Mycena alexandri</name>
    <dbReference type="NCBI Taxonomy" id="1745969"/>
    <lineage>
        <taxon>Eukaryota</taxon>
        <taxon>Fungi</taxon>
        <taxon>Dikarya</taxon>
        <taxon>Basidiomycota</taxon>
        <taxon>Agaricomycotina</taxon>
        <taxon>Agaricomycetes</taxon>
        <taxon>Agaricomycetidae</taxon>
        <taxon>Agaricales</taxon>
        <taxon>Marasmiineae</taxon>
        <taxon>Mycenaceae</taxon>
        <taxon>Mycena</taxon>
    </lineage>
</organism>
<dbReference type="AlphaFoldDB" id="A0AAD6SSP5"/>
<dbReference type="Gene3D" id="1.25.40.10">
    <property type="entry name" value="Tetratricopeptide repeat domain"/>
    <property type="match status" value="2"/>
</dbReference>
<keyword evidence="2" id="KW-1185">Reference proteome</keyword>
<dbReference type="SUPFAM" id="SSF48452">
    <property type="entry name" value="TPR-like"/>
    <property type="match status" value="1"/>
</dbReference>
<dbReference type="EMBL" id="JARJCM010000073">
    <property type="protein sequence ID" value="KAJ7032411.1"/>
    <property type="molecule type" value="Genomic_DNA"/>
</dbReference>
<accession>A0AAD6SSP5</accession>
<reference evidence="1" key="1">
    <citation type="submission" date="2023-03" db="EMBL/GenBank/DDBJ databases">
        <title>Massive genome expansion in bonnet fungi (Mycena s.s.) driven by repeated elements and novel gene families across ecological guilds.</title>
        <authorList>
            <consortium name="Lawrence Berkeley National Laboratory"/>
            <person name="Harder C.B."/>
            <person name="Miyauchi S."/>
            <person name="Viragh M."/>
            <person name="Kuo A."/>
            <person name="Thoen E."/>
            <person name="Andreopoulos B."/>
            <person name="Lu D."/>
            <person name="Skrede I."/>
            <person name="Drula E."/>
            <person name="Henrissat B."/>
            <person name="Morin E."/>
            <person name="Kohler A."/>
            <person name="Barry K."/>
            <person name="LaButti K."/>
            <person name="Morin E."/>
            <person name="Salamov A."/>
            <person name="Lipzen A."/>
            <person name="Mereny Z."/>
            <person name="Hegedus B."/>
            <person name="Baldrian P."/>
            <person name="Stursova M."/>
            <person name="Weitz H."/>
            <person name="Taylor A."/>
            <person name="Grigoriev I.V."/>
            <person name="Nagy L.G."/>
            <person name="Martin F."/>
            <person name="Kauserud H."/>
        </authorList>
    </citation>
    <scope>NUCLEOTIDE SEQUENCE</scope>
    <source>
        <strain evidence="1">CBHHK200</strain>
    </source>
</reference>
<evidence type="ECO:0008006" key="3">
    <source>
        <dbReference type="Google" id="ProtNLM"/>
    </source>
</evidence>
<protein>
    <recommendedName>
        <fullName evidence="3">Anaphase-promoting complex subunit 5</fullName>
    </recommendedName>
</protein>